<dbReference type="InterPro" id="IPR011342">
    <property type="entry name" value="Shikimate_DH"/>
</dbReference>
<dbReference type="InterPro" id="IPR041121">
    <property type="entry name" value="SDH_C"/>
</dbReference>
<evidence type="ECO:0000256" key="5">
    <source>
        <dbReference type="ARBA" id="ARBA00023002"/>
    </source>
</evidence>
<proteinExistence type="inferred from homology"/>
<evidence type="ECO:0000259" key="9">
    <source>
        <dbReference type="Pfam" id="PF01488"/>
    </source>
</evidence>
<dbReference type="Gene3D" id="3.40.50.720">
    <property type="entry name" value="NAD(P)-binding Rossmann-like Domain"/>
    <property type="match status" value="1"/>
</dbReference>
<dbReference type="GO" id="GO:0008652">
    <property type="term" value="P:amino acid biosynthetic process"/>
    <property type="evidence" value="ECO:0007669"/>
    <property type="project" value="UniProtKB-KW"/>
</dbReference>
<comment type="subunit">
    <text evidence="8">Homodimer.</text>
</comment>
<evidence type="ECO:0000313" key="13">
    <source>
        <dbReference type="EMBL" id="WML85359.1"/>
    </source>
</evidence>
<feature type="binding site" evidence="8">
    <location>
        <position position="222"/>
    </location>
    <ligand>
        <name>shikimate</name>
        <dbReference type="ChEBI" id="CHEBI:36208"/>
    </ligand>
</feature>
<evidence type="ECO:0000259" key="10">
    <source>
        <dbReference type="Pfam" id="PF08501"/>
    </source>
</evidence>
<evidence type="ECO:0000256" key="6">
    <source>
        <dbReference type="ARBA" id="ARBA00023141"/>
    </source>
</evidence>
<dbReference type="Pfam" id="PF08501">
    <property type="entry name" value="Shikimate_dh_N"/>
    <property type="match status" value="1"/>
</dbReference>
<dbReference type="EC" id="1.1.1.25" evidence="2 8"/>
<reference evidence="13 14" key="1">
    <citation type="submission" date="2023-08" db="EMBL/GenBank/DDBJ databases">
        <title>New molecular markers tilS and rpoB for phylogenetic and monitoring studies of the genus Thiothrix biodiversity.</title>
        <authorList>
            <person name="Ravin N.V."/>
            <person name="Smolyakov D."/>
            <person name="Markov N.D."/>
            <person name="Beletsky A.V."/>
            <person name="Mardanov A.V."/>
            <person name="Rudenko T.S."/>
            <person name="Grabovich M.Y."/>
        </authorList>
    </citation>
    <scope>NUCLEOTIDE SEQUENCE</scope>
    <source>
        <strain evidence="13">DNT52</strain>
        <strain evidence="12 14">H33</strain>
    </source>
</reference>
<evidence type="ECO:0000259" key="11">
    <source>
        <dbReference type="Pfam" id="PF18317"/>
    </source>
</evidence>
<accession>A0AA51R066</accession>
<evidence type="ECO:0000256" key="7">
    <source>
        <dbReference type="ARBA" id="ARBA00049442"/>
    </source>
</evidence>
<dbReference type="SUPFAM" id="SSF51735">
    <property type="entry name" value="NAD(P)-binding Rossmann-fold domains"/>
    <property type="match status" value="1"/>
</dbReference>
<dbReference type="CDD" id="cd01065">
    <property type="entry name" value="NAD_bind_Shikimate_DH"/>
    <property type="match status" value="1"/>
</dbReference>
<feature type="binding site" evidence="8">
    <location>
        <begin position="133"/>
        <end position="137"/>
    </location>
    <ligand>
        <name>NADP(+)</name>
        <dbReference type="ChEBI" id="CHEBI:58349"/>
    </ligand>
</feature>
<dbReference type="InterPro" id="IPR046346">
    <property type="entry name" value="Aminoacid_DH-like_N_sf"/>
</dbReference>
<feature type="binding site" evidence="8">
    <location>
        <position position="244"/>
    </location>
    <ligand>
        <name>NADP(+)</name>
        <dbReference type="ChEBI" id="CHEBI:58349"/>
    </ligand>
</feature>
<dbReference type="FunFam" id="3.40.50.720:FF:000104">
    <property type="entry name" value="Shikimate dehydrogenase (NADP(+))"/>
    <property type="match status" value="1"/>
</dbReference>
<gene>
    <name evidence="8 13" type="primary">aroE</name>
    <name evidence="12" type="ORF">RCC75_06550</name>
    <name evidence="13" type="ORF">RCG00_13750</name>
</gene>
<evidence type="ECO:0000256" key="3">
    <source>
        <dbReference type="ARBA" id="ARBA00022605"/>
    </source>
</evidence>
<feature type="binding site" evidence="8">
    <location>
        <position position="108"/>
    </location>
    <ligand>
        <name>shikimate</name>
        <dbReference type="ChEBI" id="CHEBI:36208"/>
    </ligand>
</feature>
<dbReference type="GO" id="GO:0009423">
    <property type="term" value="P:chorismate biosynthetic process"/>
    <property type="evidence" value="ECO:0007669"/>
    <property type="project" value="UniProtKB-UniRule"/>
</dbReference>
<dbReference type="EMBL" id="JAVFKN010000006">
    <property type="protein sequence ID" value="MDQ5768179.1"/>
    <property type="molecule type" value="Genomic_DNA"/>
</dbReference>
<feature type="binding site" evidence="8">
    <location>
        <position position="220"/>
    </location>
    <ligand>
        <name>NADP(+)</name>
        <dbReference type="ChEBI" id="CHEBI:58349"/>
    </ligand>
</feature>
<name>A0AA51R066_9GAMM</name>
<feature type="binding site" evidence="8">
    <location>
        <position position="251"/>
    </location>
    <ligand>
        <name>shikimate</name>
        <dbReference type="ChEBI" id="CHEBI:36208"/>
    </ligand>
</feature>
<feature type="binding site" evidence="8">
    <location>
        <begin position="20"/>
        <end position="22"/>
    </location>
    <ligand>
        <name>shikimate</name>
        <dbReference type="ChEBI" id="CHEBI:36208"/>
    </ligand>
</feature>
<dbReference type="NCBIfam" id="TIGR00507">
    <property type="entry name" value="aroE"/>
    <property type="match status" value="1"/>
</dbReference>
<feature type="domain" description="SDH C-terminal" evidence="11">
    <location>
        <begin position="244"/>
        <end position="274"/>
    </location>
</feature>
<dbReference type="RefSeq" id="WP_308134255.1">
    <property type="nucleotide sequence ID" value="NZ_CP133197.1"/>
</dbReference>
<dbReference type="Proteomes" id="UP001223336">
    <property type="component" value="Unassembled WGS sequence"/>
</dbReference>
<dbReference type="GO" id="GO:0004764">
    <property type="term" value="F:shikimate 3-dehydrogenase (NADP+) activity"/>
    <property type="evidence" value="ECO:0007669"/>
    <property type="project" value="UniProtKB-UniRule"/>
</dbReference>
<dbReference type="GO" id="GO:0019632">
    <property type="term" value="P:shikimate metabolic process"/>
    <property type="evidence" value="ECO:0007669"/>
    <property type="project" value="InterPro"/>
</dbReference>
<dbReference type="Pfam" id="PF01488">
    <property type="entry name" value="Shikimate_DH"/>
    <property type="match status" value="1"/>
</dbReference>
<dbReference type="Pfam" id="PF18317">
    <property type="entry name" value="SDH_C"/>
    <property type="match status" value="1"/>
</dbReference>
<evidence type="ECO:0000313" key="14">
    <source>
        <dbReference type="Proteomes" id="UP001223336"/>
    </source>
</evidence>
<dbReference type="Gene3D" id="3.40.50.10860">
    <property type="entry name" value="Leucine Dehydrogenase, chain A, domain 1"/>
    <property type="match status" value="1"/>
</dbReference>
<dbReference type="PANTHER" id="PTHR21089">
    <property type="entry name" value="SHIKIMATE DEHYDROGENASE"/>
    <property type="match status" value="1"/>
</dbReference>
<dbReference type="InterPro" id="IPR022893">
    <property type="entry name" value="Shikimate_DH_fam"/>
</dbReference>
<keyword evidence="3 8" id="KW-0028">Amino-acid biosynthesis</keyword>
<comment type="pathway">
    <text evidence="1 8">Metabolic intermediate biosynthesis; chorismate biosynthesis; chorismate from D-erythrose 4-phosphate and phosphoenolpyruvate: step 4/7.</text>
</comment>
<dbReference type="InterPro" id="IPR036291">
    <property type="entry name" value="NAD(P)-bd_dom_sf"/>
</dbReference>
<feature type="active site" description="Proton acceptor" evidence="8">
    <location>
        <position position="71"/>
    </location>
</feature>
<protein>
    <recommendedName>
        <fullName evidence="2 8">Shikimate dehydrogenase (NADP(+))</fullName>
        <shortName evidence="8">SDH</shortName>
        <ecNumber evidence="2 8">1.1.1.25</ecNumber>
    </recommendedName>
</protein>
<dbReference type="InterPro" id="IPR006151">
    <property type="entry name" value="Shikm_DH/Glu-tRNA_Rdtase"/>
</dbReference>
<feature type="domain" description="Quinate/shikimate 5-dehydrogenase/glutamyl-tRNA reductase" evidence="9">
    <location>
        <begin position="123"/>
        <end position="197"/>
    </location>
</feature>
<organism evidence="13">
    <name type="scientific">Thiothrix subterranea</name>
    <dbReference type="NCBI Taxonomy" id="2735563"/>
    <lineage>
        <taxon>Bacteria</taxon>
        <taxon>Pseudomonadati</taxon>
        <taxon>Pseudomonadota</taxon>
        <taxon>Gammaproteobacteria</taxon>
        <taxon>Thiotrichales</taxon>
        <taxon>Thiotrichaceae</taxon>
        <taxon>Thiothrix</taxon>
    </lineage>
</organism>
<dbReference type="PANTHER" id="PTHR21089:SF1">
    <property type="entry name" value="BIFUNCTIONAL 3-DEHYDROQUINATE DEHYDRATASE_SHIKIMATE DEHYDROGENASE, CHLOROPLASTIC"/>
    <property type="match status" value="1"/>
</dbReference>
<evidence type="ECO:0000256" key="8">
    <source>
        <dbReference type="HAMAP-Rule" id="MF_00222"/>
    </source>
</evidence>
<keyword evidence="4 8" id="KW-0521">NADP</keyword>
<dbReference type="GO" id="GO:0009073">
    <property type="term" value="P:aromatic amino acid family biosynthetic process"/>
    <property type="evidence" value="ECO:0007669"/>
    <property type="project" value="UniProtKB-KW"/>
</dbReference>
<dbReference type="AlphaFoldDB" id="A0AA51R066"/>
<dbReference type="NCBIfam" id="NF001310">
    <property type="entry name" value="PRK00258.1-2"/>
    <property type="match status" value="1"/>
</dbReference>
<dbReference type="InterPro" id="IPR013708">
    <property type="entry name" value="Shikimate_DH-bd_N"/>
</dbReference>
<dbReference type="FunFam" id="3.40.50.10860:FF:000006">
    <property type="entry name" value="Shikimate dehydrogenase (NADP(+))"/>
    <property type="match status" value="1"/>
</dbReference>
<dbReference type="EMBL" id="CP133217">
    <property type="protein sequence ID" value="WML85359.1"/>
    <property type="molecule type" value="Genomic_DNA"/>
</dbReference>
<evidence type="ECO:0000256" key="2">
    <source>
        <dbReference type="ARBA" id="ARBA00012962"/>
    </source>
</evidence>
<evidence type="ECO:0000313" key="12">
    <source>
        <dbReference type="EMBL" id="MDQ5768179.1"/>
    </source>
</evidence>
<comment type="similarity">
    <text evidence="8">Belongs to the shikimate dehydrogenase family.</text>
</comment>
<dbReference type="SUPFAM" id="SSF53223">
    <property type="entry name" value="Aminoacid dehydrogenase-like, N-terminal domain"/>
    <property type="match status" value="1"/>
</dbReference>
<feature type="domain" description="Shikimate dehydrogenase substrate binding N-terminal" evidence="10">
    <location>
        <begin position="12"/>
        <end position="94"/>
    </location>
</feature>
<sequence length="287" mass="30576">MKQTRTPDNYAVFGNPIAHSKSPRIHTLFGAQTGEAVEYGAICAEPEEFAQDVMLFLVAGGKGCNITVPFKQEAWELADELSDYAARAKAVNTLAFRDDGTMVGHNTDGIGIVRDLQQNHGIALQGKRILLLGAGGAVRGVLQPLLEAQPASLFIANRTAAKALELAHDFAEFGQISGGGFADISGQFDLIINGTAASLQGELPPLPDGCLASGGCTYDMMYSAKPTAFVEWGRAQGAAQALDGLGMLVEQAAEAFFIWRGVRPDTAPVLTQLREEFQSLRGYNPMT</sequence>
<comment type="function">
    <text evidence="8">Involved in the biosynthesis of the chorismate, which leads to the biosynthesis of aromatic amino acids. Catalyzes the reversible NADPH linked reduction of 3-dehydroshikimate (DHSA) to yield shikimate (SA).</text>
</comment>
<comment type="catalytic activity">
    <reaction evidence="7 8">
        <text>shikimate + NADP(+) = 3-dehydroshikimate + NADPH + H(+)</text>
        <dbReference type="Rhea" id="RHEA:17737"/>
        <dbReference type="ChEBI" id="CHEBI:15378"/>
        <dbReference type="ChEBI" id="CHEBI:16630"/>
        <dbReference type="ChEBI" id="CHEBI:36208"/>
        <dbReference type="ChEBI" id="CHEBI:57783"/>
        <dbReference type="ChEBI" id="CHEBI:58349"/>
        <dbReference type="EC" id="1.1.1.25"/>
    </reaction>
</comment>
<dbReference type="Proteomes" id="UP001229862">
    <property type="component" value="Chromosome"/>
</dbReference>
<dbReference type="GO" id="GO:0050661">
    <property type="term" value="F:NADP binding"/>
    <property type="evidence" value="ECO:0007669"/>
    <property type="project" value="InterPro"/>
</dbReference>
<feature type="binding site" evidence="8">
    <location>
        <position position="92"/>
    </location>
    <ligand>
        <name>shikimate</name>
        <dbReference type="ChEBI" id="CHEBI:36208"/>
    </ligand>
</feature>
<dbReference type="HAMAP" id="MF_00222">
    <property type="entry name" value="Shikimate_DH_AroE"/>
    <property type="match status" value="1"/>
</dbReference>
<evidence type="ECO:0000256" key="1">
    <source>
        <dbReference type="ARBA" id="ARBA00004871"/>
    </source>
</evidence>
<dbReference type="GO" id="GO:0005829">
    <property type="term" value="C:cytosol"/>
    <property type="evidence" value="ECO:0007669"/>
    <property type="project" value="TreeGrafter"/>
</dbReference>
<keyword evidence="5 8" id="KW-0560">Oxidoreductase</keyword>
<keyword evidence="6 8" id="KW-0057">Aromatic amino acid biosynthesis</keyword>
<feature type="binding site" evidence="8">
    <location>
        <begin position="157"/>
        <end position="162"/>
    </location>
    <ligand>
        <name>NADP(+)</name>
        <dbReference type="ChEBI" id="CHEBI:58349"/>
    </ligand>
</feature>
<evidence type="ECO:0000256" key="4">
    <source>
        <dbReference type="ARBA" id="ARBA00022857"/>
    </source>
</evidence>
<keyword evidence="14" id="KW-1185">Reference proteome</keyword>
<feature type="binding site" evidence="8">
    <location>
        <position position="83"/>
    </location>
    <ligand>
        <name>NADP(+)</name>
        <dbReference type="ChEBI" id="CHEBI:58349"/>
    </ligand>
</feature>
<feature type="binding site" evidence="8">
    <location>
        <position position="67"/>
    </location>
    <ligand>
        <name>shikimate</name>
        <dbReference type="ChEBI" id="CHEBI:36208"/>
    </ligand>
</feature>